<accession>A0A4D8RWE5</accession>
<keyword evidence="4 6" id="KW-0862">Zinc</keyword>
<feature type="domain" description="Peptidase M48" evidence="8">
    <location>
        <begin position="35"/>
        <end position="172"/>
    </location>
</feature>
<dbReference type="Pfam" id="PF01435">
    <property type="entry name" value="Peptidase_M48"/>
    <property type="match status" value="1"/>
</dbReference>
<dbReference type="PANTHER" id="PTHR22726:SF1">
    <property type="entry name" value="METALLOENDOPEPTIDASE OMA1, MITOCHONDRIAL"/>
    <property type="match status" value="1"/>
</dbReference>
<protein>
    <submittedName>
        <fullName evidence="9">Peptidase M48</fullName>
    </submittedName>
</protein>
<evidence type="ECO:0000313" key="10">
    <source>
        <dbReference type="Proteomes" id="UP000298568"/>
    </source>
</evidence>
<keyword evidence="7" id="KW-0812">Transmembrane</keyword>
<evidence type="ECO:0000259" key="8">
    <source>
        <dbReference type="Pfam" id="PF01435"/>
    </source>
</evidence>
<keyword evidence="7" id="KW-1133">Transmembrane helix</keyword>
<organism evidence="9 10">
    <name type="scientific">Metallosphaera prunae</name>
    <dbReference type="NCBI Taxonomy" id="47304"/>
    <lineage>
        <taxon>Archaea</taxon>
        <taxon>Thermoproteota</taxon>
        <taxon>Thermoprotei</taxon>
        <taxon>Sulfolobales</taxon>
        <taxon>Sulfolobaceae</taxon>
        <taxon>Metallosphaera</taxon>
    </lineage>
</organism>
<dbReference type="PANTHER" id="PTHR22726">
    <property type="entry name" value="METALLOENDOPEPTIDASE OMA1"/>
    <property type="match status" value="1"/>
</dbReference>
<name>A0A4D8RWE5_METPR</name>
<dbReference type="GO" id="GO:0051603">
    <property type="term" value="P:proteolysis involved in protein catabolic process"/>
    <property type="evidence" value="ECO:0007669"/>
    <property type="project" value="TreeGrafter"/>
</dbReference>
<keyword evidence="3 6" id="KW-0378">Hydrolase</keyword>
<evidence type="ECO:0000256" key="2">
    <source>
        <dbReference type="ARBA" id="ARBA00022723"/>
    </source>
</evidence>
<feature type="transmembrane region" description="Helical" evidence="7">
    <location>
        <begin position="106"/>
        <end position="122"/>
    </location>
</feature>
<dbReference type="Proteomes" id="UP000298568">
    <property type="component" value="Chromosome"/>
</dbReference>
<dbReference type="AlphaFoldDB" id="A0A4D8RWE5"/>
<evidence type="ECO:0000256" key="4">
    <source>
        <dbReference type="ARBA" id="ARBA00022833"/>
    </source>
</evidence>
<evidence type="ECO:0000313" key="9">
    <source>
        <dbReference type="EMBL" id="QCO31243.1"/>
    </source>
</evidence>
<dbReference type="InterPro" id="IPR051156">
    <property type="entry name" value="Mito/Outer_Membr_Metalloprot"/>
</dbReference>
<dbReference type="InterPro" id="IPR001915">
    <property type="entry name" value="Peptidase_M48"/>
</dbReference>
<proteinExistence type="inferred from homology"/>
<keyword evidence="7" id="KW-0472">Membrane</keyword>
<evidence type="ECO:0000256" key="6">
    <source>
        <dbReference type="RuleBase" id="RU003983"/>
    </source>
</evidence>
<reference evidence="9 10" key="1">
    <citation type="submission" date="2018-07" db="EMBL/GenBank/DDBJ databases">
        <title>Complete Genome Sequences of Extremely Thermoacidophilic, Metal-Mobilizing Type-Strain Members of the Archaeal Family Sulfolobaceae: Acidianus brierleyi DSM-1651T, Acidianus sulfidivorans DSM-18786T, Metallosphaera hakonensis DSM-7519T, and Metallosphaera prunae DSM-10039T.</title>
        <authorList>
            <person name="Counts J.A."/>
            <person name="Kelly R.M."/>
        </authorList>
    </citation>
    <scope>NUCLEOTIDE SEQUENCE [LARGE SCALE GENOMIC DNA]</scope>
    <source>
        <strain evidence="9 10">Ron 12/II</strain>
    </source>
</reference>
<keyword evidence="5 6" id="KW-0482">Metalloprotease</keyword>
<gene>
    <name evidence="9" type="ORF">DFR88_05645</name>
</gene>
<comment type="similarity">
    <text evidence="6">Belongs to the peptidase M48 family.</text>
</comment>
<keyword evidence="1 6" id="KW-0645">Protease</keyword>
<dbReference type="GO" id="GO:0004222">
    <property type="term" value="F:metalloendopeptidase activity"/>
    <property type="evidence" value="ECO:0007669"/>
    <property type="project" value="InterPro"/>
</dbReference>
<comment type="cofactor">
    <cofactor evidence="6">
        <name>Zn(2+)</name>
        <dbReference type="ChEBI" id="CHEBI:29105"/>
    </cofactor>
    <text evidence="6">Binds 1 zinc ion per subunit.</text>
</comment>
<keyword evidence="2" id="KW-0479">Metal-binding</keyword>
<evidence type="ECO:0000256" key="7">
    <source>
        <dbReference type="SAM" id="Phobius"/>
    </source>
</evidence>
<evidence type="ECO:0000256" key="5">
    <source>
        <dbReference type="ARBA" id="ARBA00023049"/>
    </source>
</evidence>
<sequence length="172" mass="19273">MYFSVPAISLKRYREINGESLTDLKLRTGLEFSVRVKEDPLVNALSLPNNVIVVTSGLVKEGTESLTSAIAHELGHLQGRHHLKTFILLLGITSISIYLLDVDVVLGLGLMLIGIVLVRYVSRHFEYSADRFAAELVGRERYTRLLALHMNPREKSSPLSTHPTVLNRLKKI</sequence>
<dbReference type="Gene3D" id="3.30.2010.10">
    <property type="entry name" value="Metalloproteases ('zincins'), catalytic domain"/>
    <property type="match status" value="1"/>
</dbReference>
<dbReference type="GO" id="GO:0046872">
    <property type="term" value="F:metal ion binding"/>
    <property type="evidence" value="ECO:0007669"/>
    <property type="project" value="UniProtKB-KW"/>
</dbReference>
<keyword evidence="10" id="KW-1185">Reference proteome</keyword>
<dbReference type="EMBL" id="CP031156">
    <property type="protein sequence ID" value="QCO31243.1"/>
    <property type="molecule type" value="Genomic_DNA"/>
</dbReference>
<evidence type="ECO:0000256" key="1">
    <source>
        <dbReference type="ARBA" id="ARBA00022670"/>
    </source>
</evidence>
<dbReference type="KEGG" id="mpru:DFR88_05645"/>
<evidence type="ECO:0000256" key="3">
    <source>
        <dbReference type="ARBA" id="ARBA00022801"/>
    </source>
</evidence>
<dbReference type="GO" id="GO:0016020">
    <property type="term" value="C:membrane"/>
    <property type="evidence" value="ECO:0007669"/>
    <property type="project" value="TreeGrafter"/>
</dbReference>